<protein>
    <recommendedName>
        <fullName evidence="2">Cytokinin riboside 5'-monophosphate phosphoribohydrolase</fullName>
        <ecNumber evidence="2">3.2.2.n1</ecNumber>
    </recommendedName>
</protein>
<dbReference type="NCBIfam" id="TIGR00730">
    <property type="entry name" value="Rossman fold protein, TIGR00730 family"/>
    <property type="match status" value="1"/>
</dbReference>
<proteinExistence type="inferred from homology"/>
<name>A0ABZ1FQ72_9ACTN</name>
<organism evidence="3 4">
    <name type="scientific">Streptomyces decoyicus</name>
    <dbReference type="NCBI Taxonomy" id="249567"/>
    <lineage>
        <taxon>Bacteria</taxon>
        <taxon>Bacillati</taxon>
        <taxon>Actinomycetota</taxon>
        <taxon>Actinomycetes</taxon>
        <taxon>Kitasatosporales</taxon>
        <taxon>Streptomycetaceae</taxon>
        <taxon>Streptomyces</taxon>
    </lineage>
</organism>
<dbReference type="SUPFAM" id="SSF102405">
    <property type="entry name" value="MCP/YpsA-like"/>
    <property type="match status" value="1"/>
</dbReference>
<keyword evidence="4" id="KW-1185">Reference proteome</keyword>
<dbReference type="InterPro" id="IPR005269">
    <property type="entry name" value="LOG"/>
</dbReference>
<keyword evidence="2" id="KW-0378">Hydrolase</keyword>
<dbReference type="EMBL" id="CP109106">
    <property type="protein sequence ID" value="WSB72598.1"/>
    <property type="molecule type" value="Genomic_DNA"/>
</dbReference>
<evidence type="ECO:0000256" key="1">
    <source>
        <dbReference type="ARBA" id="ARBA00006763"/>
    </source>
</evidence>
<dbReference type="EC" id="3.2.2.n1" evidence="2"/>
<dbReference type="Proteomes" id="UP001344251">
    <property type="component" value="Chromosome"/>
</dbReference>
<evidence type="ECO:0000313" key="4">
    <source>
        <dbReference type="Proteomes" id="UP001344251"/>
    </source>
</evidence>
<comment type="catalytic activity">
    <reaction evidence="2">
        <text>N(6)-(dimethylallyl)adenosine 5'-phosphate + H2O = N(6)-dimethylallyladenine + D-ribose 5-phosphate</text>
        <dbReference type="Rhea" id="RHEA:48560"/>
        <dbReference type="ChEBI" id="CHEBI:15377"/>
        <dbReference type="ChEBI" id="CHEBI:17660"/>
        <dbReference type="ChEBI" id="CHEBI:57526"/>
        <dbReference type="ChEBI" id="CHEBI:78346"/>
        <dbReference type="EC" id="3.2.2.n1"/>
    </reaction>
</comment>
<evidence type="ECO:0000313" key="3">
    <source>
        <dbReference type="EMBL" id="WSB72598.1"/>
    </source>
</evidence>
<dbReference type="Gene3D" id="3.40.50.450">
    <property type="match status" value="1"/>
</dbReference>
<dbReference type="InterPro" id="IPR031100">
    <property type="entry name" value="LOG_fam"/>
</dbReference>
<sequence length="197" mass="21092">MEISMESAVTVYCGASLGEHPAYADAARQLGQALARSGMNLVYGGASTGLMGCVADAALLGGSRVTGVIPQSLVRYEVAHTALTDLRVVQTMHERKALMAELGDAFVAMPGGFGTAEELFEVLTWAQLGLHSKPCALLNTNGYYTPLLRFLEHAAGEGFVHRRYLGNVIVEDDPHVLLSRLASHRALPHLFEEVAEA</sequence>
<keyword evidence="2" id="KW-0203">Cytokinin biosynthesis</keyword>
<gene>
    <name evidence="3" type="ORF">OG863_34175</name>
</gene>
<accession>A0ABZ1FQ72</accession>
<evidence type="ECO:0000256" key="2">
    <source>
        <dbReference type="RuleBase" id="RU363015"/>
    </source>
</evidence>
<comment type="catalytic activity">
    <reaction evidence="2">
        <text>9-ribosyl-trans-zeatin 5'-phosphate + H2O = trans-zeatin + D-ribose 5-phosphate</text>
        <dbReference type="Rhea" id="RHEA:48564"/>
        <dbReference type="ChEBI" id="CHEBI:15377"/>
        <dbReference type="ChEBI" id="CHEBI:16522"/>
        <dbReference type="ChEBI" id="CHEBI:78346"/>
        <dbReference type="ChEBI" id="CHEBI:87947"/>
        <dbReference type="EC" id="3.2.2.n1"/>
    </reaction>
</comment>
<dbReference type="PANTHER" id="PTHR31223:SF70">
    <property type="entry name" value="LOG FAMILY PROTEIN YJL055W"/>
    <property type="match status" value="1"/>
</dbReference>
<dbReference type="RefSeq" id="WP_326622231.1">
    <property type="nucleotide sequence ID" value="NZ_CP109106.1"/>
</dbReference>
<dbReference type="PANTHER" id="PTHR31223">
    <property type="entry name" value="LOG FAMILY PROTEIN YJL055W"/>
    <property type="match status" value="1"/>
</dbReference>
<comment type="similarity">
    <text evidence="1 2">Belongs to the LOG family.</text>
</comment>
<dbReference type="Pfam" id="PF03641">
    <property type="entry name" value="Lysine_decarbox"/>
    <property type="match status" value="1"/>
</dbReference>
<reference evidence="3 4" key="1">
    <citation type="submission" date="2022-10" db="EMBL/GenBank/DDBJ databases">
        <title>The complete genomes of actinobacterial strains from the NBC collection.</title>
        <authorList>
            <person name="Joergensen T.S."/>
            <person name="Alvarez Arevalo M."/>
            <person name="Sterndorff E.B."/>
            <person name="Faurdal D."/>
            <person name="Vuksanovic O."/>
            <person name="Mourched A.-S."/>
            <person name="Charusanti P."/>
            <person name="Shaw S."/>
            <person name="Blin K."/>
            <person name="Weber T."/>
        </authorList>
    </citation>
    <scope>NUCLEOTIDE SEQUENCE [LARGE SCALE GENOMIC DNA]</scope>
    <source>
        <strain evidence="3 4">NBC 01774</strain>
    </source>
</reference>